<name>A0A3A9YT99_9ACTN</name>
<proteinExistence type="predicted"/>
<evidence type="ECO:0000313" key="2">
    <source>
        <dbReference type="EMBL" id="RKN39263.1"/>
    </source>
</evidence>
<protein>
    <submittedName>
        <fullName evidence="2">Uncharacterized protein</fullName>
    </submittedName>
</protein>
<dbReference type="OrthoDB" id="3482507at2"/>
<feature type="compositionally biased region" description="Polar residues" evidence="1">
    <location>
        <begin position="215"/>
        <end position="228"/>
    </location>
</feature>
<dbReference type="AlphaFoldDB" id="A0A3A9YT99"/>
<sequence>MTPQDIITRHLCMAVDVEKYSRLDTPHQEAAQADLVRILEDAAVLSGLDRTRWGRQAQGDQEFTVLPQDTSEAALLGDFVRHLAATLAERNLRHDAAKRLRLRLAFDIGVARTAALGYSGPTPVSVARYLNAPQLKRVLAAVTSTNLVVIVADRLYQDVVRLRAHGLNPEEYARVHIQQKEFTGYGWIHLPGHGPADIRAAVARTSAPARASTAEVSNGESRNATTSARELGRSRMNTPAEIAALAASAVIGAMATDTWAYVRARCAALLGRHAPEASEQMLHQLDAFEQALAGQDPAAREHLAAHFTQRTAEQLAVVADRSAEAAEAVRLLAMVPPATSAPSGFRSGQVFTDIDTGGGDFIASGRDTNVWKKDR</sequence>
<accession>A0A3A9YT99</accession>
<gene>
    <name evidence="2" type="ORF">D7294_22095</name>
</gene>
<dbReference type="Proteomes" id="UP000272474">
    <property type="component" value="Unassembled WGS sequence"/>
</dbReference>
<evidence type="ECO:0000256" key="1">
    <source>
        <dbReference type="SAM" id="MobiDB-lite"/>
    </source>
</evidence>
<reference evidence="2 3" key="1">
    <citation type="journal article" date="2014" name="Int. J. Syst. Evol. Microbiol.">
        <title>Streptomyces hoynatensis sp. nov., isolated from deep marine sediment.</title>
        <authorList>
            <person name="Veyisoglu A."/>
            <person name="Sahin N."/>
        </authorList>
    </citation>
    <scope>NUCLEOTIDE SEQUENCE [LARGE SCALE GENOMIC DNA]</scope>
    <source>
        <strain evidence="2 3">KCTC 29097</strain>
    </source>
</reference>
<organism evidence="2 3">
    <name type="scientific">Streptomyces hoynatensis</name>
    <dbReference type="NCBI Taxonomy" id="1141874"/>
    <lineage>
        <taxon>Bacteria</taxon>
        <taxon>Bacillati</taxon>
        <taxon>Actinomycetota</taxon>
        <taxon>Actinomycetes</taxon>
        <taxon>Kitasatosporales</taxon>
        <taxon>Streptomycetaceae</taxon>
        <taxon>Streptomyces</taxon>
    </lineage>
</organism>
<keyword evidence="3" id="KW-1185">Reference proteome</keyword>
<dbReference type="RefSeq" id="WP_120682475.1">
    <property type="nucleotide sequence ID" value="NZ_RBAL01000014.1"/>
</dbReference>
<evidence type="ECO:0000313" key="3">
    <source>
        <dbReference type="Proteomes" id="UP000272474"/>
    </source>
</evidence>
<dbReference type="EMBL" id="RBAL01000014">
    <property type="protein sequence ID" value="RKN39263.1"/>
    <property type="molecule type" value="Genomic_DNA"/>
</dbReference>
<comment type="caution">
    <text evidence="2">The sequence shown here is derived from an EMBL/GenBank/DDBJ whole genome shotgun (WGS) entry which is preliminary data.</text>
</comment>
<feature type="region of interest" description="Disordered" evidence="1">
    <location>
        <begin position="209"/>
        <end position="233"/>
    </location>
</feature>